<evidence type="ECO:0000313" key="4">
    <source>
        <dbReference type="EMBL" id="CDR04619.1"/>
    </source>
</evidence>
<dbReference type="InterPro" id="IPR003500">
    <property type="entry name" value="RpiB_LacA_LacB"/>
</dbReference>
<gene>
    <name evidence="5" type="ORF">J2Z30_003751</name>
    <name evidence="4" type="ORF">SIRAN1745</name>
</gene>
<dbReference type="GO" id="GO:0004751">
    <property type="term" value="F:ribose-5-phosphate isomerase activity"/>
    <property type="evidence" value="ECO:0007669"/>
    <property type="project" value="UniProtKB-EC"/>
</dbReference>
<dbReference type="NCBIfam" id="NF004051">
    <property type="entry name" value="PRK05571.1"/>
    <property type="match status" value="1"/>
</dbReference>
<sequence length="156" mass="16713">MRIALGNDHAGLALKDHVRKVLEELGHEVTDFGTHDDQPVDFPDITRATCEPVRTGRADRAVLVCGTGVGAVIAANKIPGIRCVLGHDTYSAHQGVEHDDTNAIAMGAWLIGPALAREALVAFLGARFDNDEATARRVAKLHEMERDAAAELTRSA</sequence>
<dbReference type="RefSeq" id="WP_044568215.1">
    <property type="nucleotide sequence ID" value="NZ_BAABDR010000025.1"/>
</dbReference>
<proteinExistence type="inferred from homology"/>
<evidence type="ECO:0000313" key="5">
    <source>
        <dbReference type="EMBL" id="MBP2062732.1"/>
    </source>
</evidence>
<dbReference type="HOGENOM" id="CLU_091396_4_1_11"/>
<dbReference type="EMBL" id="LK022848">
    <property type="protein sequence ID" value="CDR04619.1"/>
    <property type="molecule type" value="Genomic_DNA"/>
</dbReference>
<comment type="similarity">
    <text evidence="1">Belongs to the LacAB/RpiB family.</text>
</comment>
<dbReference type="PANTHER" id="PTHR43732:SF1">
    <property type="entry name" value="RIBOSE 5-PHOSPHATE ISOMERASE"/>
    <property type="match status" value="1"/>
</dbReference>
<dbReference type="Pfam" id="PF02502">
    <property type="entry name" value="LacAB_rpiB"/>
    <property type="match status" value="1"/>
</dbReference>
<dbReference type="NCBIfam" id="TIGR00689">
    <property type="entry name" value="rpiB_lacA_lacB"/>
    <property type="match status" value="1"/>
</dbReference>
<evidence type="ECO:0000256" key="3">
    <source>
        <dbReference type="PIRSR" id="PIRSR005384-1"/>
    </source>
</evidence>
<dbReference type="InterPro" id="IPR036569">
    <property type="entry name" value="RpiB_LacA_LacB_sf"/>
</dbReference>
<protein>
    <submittedName>
        <fullName evidence="5">Ribose 5-phosphate isomerase B</fullName>
        <ecNumber evidence="5">5.3.1.6</ecNumber>
    </submittedName>
    <submittedName>
        <fullName evidence="4">Sugar-phosphate isomerase, RpiB/LacA/LacBfamily</fullName>
    </submittedName>
</protein>
<dbReference type="GO" id="GO:0005975">
    <property type="term" value="P:carbohydrate metabolic process"/>
    <property type="evidence" value="ECO:0007669"/>
    <property type="project" value="InterPro"/>
</dbReference>
<dbReference type="Gene3D" id="3.40.1400.10">
    <property type="entry name" value="Sugar-phosphate isomerase, RpiB/LacA/LacB"/>
    <property type="match status" value="1"/>
</dbReference>
<organism evidence="4">
    <name type="scientific">Streptomyces iranensis</name>
    <dbReference type="NCBI Taxonomy" id="576784"/>
    <lineage>
        <taxon>Bacteria</taxon>
        <taxon>Bacillati</taxon>
        <taxon>Actinomycetota</taxon>
        <taxon>Actinomycetes</taxon>
        <taxon>Kitasatosporales</taxon>
        <taxon>Streptomycetaceae</taxon>
        <taxon>Streptomyces</taxon>
        <taxon>Streptomyces violaceusniger group</taxon>
    </lineage>
</organism>
<evidence type="ECO:0000313" key="6">
    <source>
        <dbReference type="Proteomes" id="UP000756710"/>
    </source>
</evidence>
<reference evidence="5 6" key="2">
    <citation type="submission" date="2021-03" db="EMBL/GenBank/DDBJ databases">
        <title>Genomic Encyclopedia of Type Strains, Phase IV (KMG-IV): sequencing the most valuable type-strain genomes for metagenomic binning, comparative biology and taxonomic classification.</title>
        <authorList>
            <person name="Goeker M."/>
        </authorList>
    </citation>
    <scope>NUCLEOTIDE SEQUENCE [LARGE SCALE GENOMIC DNA]</scope>
    <source>
        <strain evidence="5 6">DSM 41954</strain>
    </source>
</reference>
<name>A0A060ZG66_9ACTN</name>
<keyword evidence="6" id="KW-1185">Reference proteome</keyword>
<feature type="active site" description="Proton acceptor" evidence="3">
    <location>
        <position position="65"/>
    </location>
</feature>
<evidence type="ECO:0000256" key="1">
    <source>
        <dbReference type="ARBA" id="ARBA00008754"/>
    </source>
</evidence>
<dbReference type="AlphaFoldDB" id="A0A060ZG66"/>
<reference evidence="4" key="1">
    <citation type="submission" date="2014-05" db="EMBL/GenBank/DDBJ databases">
        <authorList>
            <person name="Horn Fabian"/>
        </authorList>
    </citation>
    <scope>NUCLEOTIDE SEQUENCE</scope>
</reference>
<evidence type="ECO:0000256" key="2">
    <source>
        <dbReference type="ARBA" id="ARBA00023235"/>
    </source>
</evidence>
<dbReference type="SUPFAM" id="SSF89623">
    <property type="entry name" value="Ribose/Galactose isomerase RpiB/AlsB"/>
    <property type="match status" value="1"/>
</dbReference>
<dbReference type="EMBL" id="JAGGLR010000009">
    <property type="protein sequence ID" value="MBP2062732.1"/>
    <property type="molecule type" value="Genomic_DNA"/>
</dbReference>
<keyword evidence="2 4" id="KW-0413">Isomerase</keyword>
<dbReference type="EC" id="5.3.1.6" evidence="5"/>
<accession>A0A060ZG66</accession>
<feature type="active site" description="Proton donor" evidence="3">
    <location>
        <position position="98"/>
    </location>
</feature>
<dbReference type="PIRSF" id="PIRSF005384">
    <property type="entry name" value="RpiB_LacA_B"/>
    <property type="match status" value="1"/>
</dbReference>
<dbReference type="Proteomes" id="UP000756710">
    <property type="component" value="Unassembled WGS sequence"/>
</dbReference>
<dbReference type="PANTHER" id="PTHR43732">
    <property type="entry name" value="RIBOSE 5-PHOSPHATE ISOMERASE-RELATED"/>
    <property type="match status" value="1"/>
</dbReference>
<dbReference type="InterPro" id="IPR051812">
    <property type="entry name" value="SPI_LacAB/RpiB"/>
</dbReference>